<protein>
    <submittedName>
        <fullName evidence="1">Uncharacterized protein</fullName>
    </submittedName>
</protein>
<reference evidence="1 2" key="1">
    <citation type="submission" date="2019-08" db="EMBL/GenBank/DDBJ databases">
        <title>Whole genome of Aphis craccivora.</title>
        <authorList>
            <person name="Voronova N.V."/>
            <person name="Shulinski R.S."/>
            <person name="Bandarenka Y.V."/>
            <person name="Zhorov D.G."/>
            <person name="Warner D."/>
        </authorList>
    </citation>
    <scope>NUCLEOTIDE SEQUENCE [LARGE SCALE GENOMIC DNA]</scope>
    <source>
        <strain evidence="1">180601</strain>
        <tissue evidence="1">Whole Body</tissue>
    </source>
</reference>
<evidence type="ECO:0000313" key="2">
    <source>
        <dbReference type="Proteomes" id="UP000478052"/>
    </source>
</evidence>
<comment type="caution">
    <text evidence="1">The sequence shown here is derived from an EMBL/GenBank/DDBJ whole genome shotgun (WGS) entry which is preliminary data.</text>
</comment>
<dbReference type="AlphaFoldDB" id="A0A6G0X6E7"/>
<gene>
    <name evidence="1" type="ORF">FWK35_00017046</name>
</gene>
<keyword evidence="2" id="KW-1185">Reference proteome</keyword>
<proteinExistence type="predicted"/>
<accession>A0A6G0X6E7</accession>
<dbReference type="Proteomes" id="UP000478052">
    <property type="component" value="Unassembled WGS sequence"/>
</dbReference>
<dbReference type="EMBL" id="VUJU01008099">
    <property type="protein sequence ID" value="KAF0735561.1"/>
    <property type="molecule type" value="Genomic_DNA"/>
</dbReference>
<organism evidence="1 2">
    <name type="scientific">Aphis craccivora</name>
    <name type="common">Cowpea aphid</name>
    <dbReference type="NCBI Taxonomy" id="307492"/>
    <lineage>
        <taxon>Eukaryota</taxon>
        <taxon>Metazoa</taxon>
        <taxon>Ecdysozoa</taxon>
        <taxon>Arthropoda</taxon>
        <taxon>Hexapoda</taxon>
        <taxon>Insecta</taxon>
        <taxon>Pterygota</taxon>
        <taxon>Neoptera</taxon>
        <taxon>Paraneoptera</taxon>
        <taxon>Hemiptera</taxon>
        <taxon>Sternorrhyncha</taxon>
        <taxon>Aphidomorpha</taxon>
        <taxon>Aphidoidea</taxon>
        <taxon>Aphididae</taxon>
        <taxon>Aphidini</taxon>
        <taxon>Aphis</taxon>
        <taxon>Aphis</taxon>
    </lineage>
</organism>
<sequence length="194" mass="22004">MVRIINVPAHRQPTVRESVIRYAPPVIAPQIQIAPQIFVPDVPAGGSTMISEDDICMLAMDAYEMKDADTESYTTGENGKRVSMANTVKHEDKYNFEGITFPTPLSDMAKFEKNKRNVSINVYGLDKKFQIPKVPSYEVYPLRVVNEEKKDHFDLLMVTDGENSHYAYISNFSRLIPGKKLEMTGKLWNQNASK</sequence>
<dbReference type="OrthoDB" id="6620350at2759"/>
<name>A0A6G0X6E7_APHCR</name>
<evidence type="ECO:0000313" key="1">
    <source>
        <dbReference type="EMBL" id="KAF0735561.1"/>
    </source>
</evidence>